<proteinExistence type="predicted"/>
<name>A0AAU7DZH2_9MICO</name>
<reference evidence="1" key="1">
    <citation type="submission" date="2024-02" db="EMBL/GenBank/DDBJ databases">
        <title>Tomenella chthoni gen. nov. sp. nov., a member of the family Jonesiaceae isolated from bat guano.</title>
        <authorList>
            <person name="Miller S.L."/>
            <person name="King J."/>
            <person name="Sankaranarayanan K."/>
            <person name="Lawson P.A."/>
        </authorList>
    </citation>
    <scope>NUCLEOTIDE SEQUENCE</scope>
    <source>
        <strain evidence="1">BS-20</strain>
    </source>
</reference>
<organism evidence="1">
    <name type="scientific">Jonesiaceae bacterium BS-20</name>
    <dbReference type="NCBI Taxonomy" id="3120821"/>
    <lineage>
        <taxon>Bacteria</taxon>
        <taxon>Bacillati</taxon>
        <taxon>Actinomycetota</taxon>
        <taxon>Actinomycetes</taxon>
        <taxon>Micrococcales</taxon>
        <taxon>Jonesiaceae</taxon>
    </lineage>
</organism>
<gene>
    <name evidence="1" type="ORF">V5R04_02865</name>
</gene>
<accession>A0AAU7DZH2</accession>
<sequence>MRDLDVLDGSNNPLVVLGKAENSRIAVEILIFALAVDGISSSNALRQGLHDLVSDFKLNPELSESEVREVCIQHLINTSGVTLEQVAKFSEVTRSLLSDLTRNFLLTVVLPAATVGQRQIIKFSRFGKQVSVKSTLDSNLLWGRLGFIQ</sequence>
<protein>
    <submittedName>
        <fullName evidence="1">Uncharacterized protein</fullName>
    </submittedName>
</protein>
<dbReference type="AlphaFoldDB" id="A0AAU7DZH2"/>
<dbReference type="EMBL" id="CP146203">
    <property type="protein sequence ID" value="XBH22186.1"/>
    <property type="molecule type" value="Genomic_DNA"/>
</dbReference>
<evidence type="ECO:0000313" key="1">
    <source>
        <dbReference type="EMBL" id="XBH22186.1"/>
    </source>
</evidence>